<proteinExistence type="predicted"/>
<evidence type="ECO:0000313" key="2">
    <source>
        <dbReference type="EMBL" id="QTA89905.1"/>
    </source>
</evidence>
<reference evidence="2" key="1">
    <citation type="journal article" date="2021" name="Microb. Physiol.">
        <title>Proteogenomic Insights into the Physiology of Marine, Sulfate-Reducing, Filamentous Desulfonema limicola and Desulfonema magnum.</title>
        <authorList>
            <person name="Schnaars V."/>
            <person name="Wohlbrand L."/>
            <person name="Scheve S."/>
            <person name="Hinrichs C."/>
            <person name="Reinhardt R."/>
            <person name="Rabus R."/>
        </authorList>
    </citation>
    <scope>NUCLEOTIDE SEQUENCE</scope>
    <source>
        <strain evidence="2">4be13</strain>
    </source>
</reference>
<dbReference type="EMBL" id="CP061800">
    <property type="protein sequence ID" value="QTA89905.1"/>
    <property type="molecule type" value="Genomic_DNA"/>
</dbReference>
<organism evidence="2 3">
    <name type="scientific">Desulfonema magnum</name>
    <dbReference type="NCBI Taxonomy" id="45655"/>
    <lineage>
        <taxon>Bacteria</taxon>
        <taxon>Pseudomonadati</taxon>
        <taxon>Thermodesulfobacteriota</taxon>
        <taxon>Desulfobacteria</taxon>
        <taxon>Desulfobacterales</taxon>
        <taxon>Desulfococcaceae</taxon>
        <taxon>Desulfonema</taxon>
    </lineage>
</organism>
<protein>
    <submittedName>
        <fullName evidence="2">Uncharacterized protein</fullName>
    </submittedName>
</protein>
<feature type="compositionally biased region" description="Basic residues" evidence="1">
    <location>
        <begin position="9"/>
        <end position="19"/>
    </location>
</feature>
<dbReference type="KEGG" id="dmm:dnm_059640"/>
<keyword evidence="3" id="KW-1185">Reference proteome</keyword>
<accession>A0A975BRU4</accession>
<evidence type="ECO:0000256" key="1">
    <source>
        <dbReference type="SAM" id="MobiDB-lite"/>
    </source>
</evidence>
<dbReference type="Proteomes" id="UP000663722">
    <property type="component" value="Chromosome"/>
</dbReference>
<gene>
    <name evidence="2" type="ORF">dnm_059640</name>
</gene>
<dbReference type="AlphaFoldDB" id="A0A975BRU4"/>
<feature type="region of interest" description="Disordered" evidence="1">
    <location>
        <begin position="1"/>
        <end position="41"/>
    </location>
</feature>
<sequence length="41" mass="4538">MPNPVRQIRPAKVKPRLAKVKAPSGKFSFIHSPVDNPSLTQ</sequence>
<evidence type="ECO:0000313" key="3">
    <source>
        <dbReference type="Proteomes" id="UP000663722"/>
    </source>
</evidence>
<name>A0A975BRU4_9BACT</name>